<dbReference type="RefSeq" id="WP_187483539.1">
    <property type="nucleotide sequence ID" value="NZ_CP060695.1"/>
</dbReference>
<feature type="transmembrane region" description="Helical" evidence="1">
    <location>
        <begin position="187"/>
        <end position="207"/>
    </location>
</feature>
<proteinExistence type="predicted"/>
<feature type="transmembrane region" description="Helical" evidence="1">
    <location>
        <begin position="7"/>
        <end position="27"/>
    </location>
</feature>
<accession>A0A7G9LDG4</accession>
<feature type="transmembrane region" description="Helical" evidence="1">
    <location>
        <begin position="219"/>
        <end position="240"/>
    </location>
</feature>
<name>A0A7G9LDG4_9FLAO</name>
<keyword evidence="1" id="KW-0472">Membrane</keyword>
<gene>
    <name evidence="3" type="ORF">H9W90_05965</name>
</gene>
<feature type="transmembrane region" description="Helical" evidence="1">
    <location>
        <begin position="320"/>
        <end position="339"/>
    </location>
</feature>
<dbReference type="AlphaFoldDB" id="A0A7G9LDG4"/>
<dbReference type="InterPro" id="IPR002656">
    <property type="entry name" value="Acyl_transf_3_dom"/>
</dbReference>
<organism evidence="3 4">
    <name type="scientific">Polaribacter pectinis</name>
    <dbReference type="NCBI Taxonomy" id="2738844"/>
    <lineage>
        <taxon>Bacteria</taxon>
        <taxon>Pseudomonadati</taxon>
        <taxon>Bacteroidota</taxon>
        <taxon>Flavobacteriia</taxon>
        <taxon>Flavobacteriales</taxon>
        <taxon>Flavobacteriaceae</taxon>
    </lineage>
</organism>
<dbReference type="PANTHER" id="PTHR36927:SF3">
    <property type="entry name" value="GLUCANS BIOSYNTHESIS PROTEIN C"/>
    <property type="match status" value="1"/>
</dbReference>
<reference evidence="3 4" key="1">
    <citation type="submission" date="2020-08" db="EMBL/GenBank/DDBJ databases">
        <title>Polaribacter sp. L12M9 isolated from gut of the Korean scallop.</title>
        <authorList>
            <person name="Jeong Y.S."/>
        </authorList>
    </citation>
    <scope>NUCLEOTIDE SEQUENCE [LARGE SCALE GENOMIC DNA]</scope>
    <source>
        <strain evidence="3 4">L12M9</strain>
    </source>
</reference>
<evidence type="ECO:0000259" key="2">
    <source>
        <dbReference type="Pfam" id="PF01757"/>
    </source>
</evidence>
<feature type="transmembrane region" description="Helical" evidence="1">
    <location>
        <begin position="147"/>
        <end position="166"/>
    </location>
</feature>
<dbReference type="Pfam" id="PF01757">
    <property type="entry name" value="Acyl_transf_3"/>
    <property type="match status" value="1"/>
</dbReference>
<sequence length="383" mass="45511">MVKKERLYYLDWLRVLAFWLLILFHTWQPFSHFHWLIESNYQTTIADILTIYTHGWRLHLIFFVSGIGTWFAIGSHKKNFFKDRFLRLMIPFIFASLLIVPSQRYYQRLQNGEIFDSFWRFMNLYPSQVLQNDYGFSILLWCKEIGIHLWYLPYLLIMTLVCFPILKKVKQGNFPIKKIKSILDKPYGIFVLAIPLFLIRLLLKPIFPNYTDWADFFTYVWSFLYGFILINNHTELIIILQKNQKKFLVVGLICSLTLIVGSTKEELVATYLNPEFNYYHVLISFLNALIAFSWTMFFVSLFSKKMNFKKEFLTEANTSILPIYILHQSIIVCFGYYIIAEKLGAFVEFTIILILTTISCLLLFKIITKIGILRFLFGMKSKE</sequence>
<feature type="transmembrane region" description="Helical" evidence="1">
    <location>
        <begin position="56"/>
        <end position="73"/>
    </location>
</feature>
<feature type="domain" description="Acyltransferase 3" evidence="2">
    <location>
        <begin position="8"/>
        <end position="364"/>
    </location>
</feature>
<feature type="transmembrane region" description="Helical" evidence="1">
    <location>
        <begin position="85"/>
        <end position="106"/>
    </location>
</feature>
<evidence type="ECO:0000313" key="3">
    <source>
        <dbReference type="EMBL" id="QNM86663.1"/>
    </source>
</evidence>
<keyword evidence="3" id="KW-0012">Acyltransferase</keyword>
<feature type="transmembrane region" description="Helical" evidence="1">
    <location>
        <begin position="276"/>
        <end position="299"/>
    </location>
</feature>
<keyword evidence="1" id="KW-0812">Transmembrane</keyword>
<keyword evidence="3" id="KW-0808">Transferase</keyword>
<keyword evidence="1" id="KW-1133">Transmembrane helix</keyword>
<evidence type="ECO:0000313" key="4">
    <source>
        <dbReference type="Proteomes" id="UP000515808"/>
    </source>
</evidence>
<dbReference type="InterPro" id="IPR050623">
    <property type="entry name" value="Glucan_succinyl_AcylTrfase"/>
</dbReference>
<dbReference type="Proteomes" id="UP000515808">
    <property type="component" value="Chromosome"/>
</dbReference>
<dbReference type="GO" id="GO:0016747">
    <property type="term" value="F:acyltransferase activity, transferring groups other than amino-acyl groups"/>
    <property type="evidence" value="ECO:0007669"/>
    <property type="project" value="InterPro"/>
</dbReference>
<protein>
    <submittedName>
        <fullName evidence="3">Acyltransferase family protein</fullName>
    </submittedName>
</protein>
<keyword evidence="4" id="KW-1185">Reference proteome</keyword>
<feature type="transmembrane region" description="Helical" evidence="1">
    <location>
        <begin position="247"/>
        <end position="264"/>
    </location>
</feature>
<dbReference type="KEGG" id="ppec:H9W90_05965"/>
<feature type="transmembrane region" description="Helical" evidence="1">
    <location>
        <begin position="351"/>
        <end position="377"/>
    </location>
</feature>
<dbReference type="EMBL" id="CP060695">
    <property type="protein sequence ID" value="QNM86663.1"/>
    <property type="molecule type" value="Genomic_DNA"/>
</dbReference>
<dbReference type="PANTHER" id="PTHR36927">
    <property type="entry name" value="BLR4337 PROTEIN"/>
    <property type="match status" value="1"/>
</dbReference>
<evidence type="ECO:0000256" key="1">
    <source>
        <dbReference type="SAM" id="Phobius"/>
    </source>
</evidence>